<proteinExistence type="predicted"/>
<dbReference type="AlphaFoldDB" id="A0A1Y3DYT1"/>
<gene>
    <name evidence="2" type="ORF">PKNOH_S04342700</name>
</gene>
<evidence type="ECO:0000313" key="2">
    <source>
        <dbReference type="EMBL" id="OTN67937.1"/>
    </source>
</evidence>
<evidence type="ECO:0000256" key="1">
    <source>
        <dbReference type="SAM" id="MobiDB-lite"/>
    </source>
</evidence>
<dbReference type="eggNOG" id="ENOG502TNEG">
    <property type="taxonomic scope" value="Eukaryota"/>
</dbReference>
<protein>
    <submittedName>
        <fullName evidence="2">Uncharacterized protein</fullName>
    </submittedName>
</protein>
<sequence>MATYNITRWGRRYRFIHNARQVQIIRKGQVKFLNRATQNGAKHYVVEGNNLPPLTINNINFVAHADDSALQVELPNDEDKRSGENTSSPKCNSVGMNEHLTIDKEETDIMVHIINHLETCKKTSRSYLDFLTLSTLHKQEIEKKQKNFYCNDKIRDHLREYIQFAVKNKHYPYLFNIYEMICLYKIDDVELIRELVQYILIYTTNEEEKVIHSYWIVKNLAEKKKHDKVIAMLVIKYLFNDSFFNFLQRNACISSNFVNLLSYVSDSIGSYPNESILCSLHSMLRKYALHFNSRLEKEIEPKILNNLEELAKLQEIFLKNGFYDDDFNLLIKRLVLTCTSYVNPFDLLVLSSNVLLNFSTNDHLFLCPKEQQGRATPMEGIPLNGDNPTKLGTLSRRYRNFLSAKTMIDVVIRTNDPYMANTCNDLEYIQRYLLLCSYCHFTLFSNWWADTVICDRLKKKKKPHKTVLRSRMPYRSHLVDQVSHLLDVILQSYESSGKGGIDPYACVGSVRSERGCNPPGDTISRYLPYLFKSFIRMAINKSEMIHNNSYILFFEQVFLHIVDEFVAKYEQRKVENHVDANDQGSLTNNARVKVMTREYTPHYAFNPGDNINRDESNPLPSDTPRPLYTDELSLYDISSICECFFLVKLMQGSIFSKRRMVARKGVSILHAPSNERENHSNSPLNRSRDAFEKTLYLFLERLTPSSEIHPNSEGFITLDKQDILKQLINKIRSSAEPVFLYYLMLRTILPILFSDTREECLDVTKTTISCILSLPFRADTFVNGLSSAQGDDSTHKNFYHILKKLTQWENCVISINSQRRIRIQTKRRGLPYDFFYAGDFLRPSSIFLLCLNEITKWEDVYLPFLQEVFISDNFSEGDKANFSDLIQGARDSVDFSISRFLRERRA</sequence>
<feature type="region of interest" description="Disordered" evidence="1">
    <location>
        <begin position="76"/>
        <end position="95"/>
    </location>
</feature>
<comment type="caution">
    <text evidence="2">The sequence shown here is derived from an EMBL/GenBank/DDBJ whole genome shotgun (WGS) entry which is preliminary data.</text>
</comment>
<organism evidence="2 3">
    <name type="scientific">Plasmodium knowlesi</name>
    <dbReference type="NCBI Taxonomy" id="5850"/>
    <lineage>
        <taxon>Eukaryota</taxon>
        <taxon>Sar</taxon>
        <taxon>Alveolata</taxon>
        <taxon>Apicomplexa</taxon>
        <taxon>Aconoidasida</taxon>
        <taxon>Haemosporida</taxon>
        <taxon>Plasmodiidae</taxon>
        <taxon>Plasmodium</taxon>
        <taxon>Plasmodium (Plasmodium)</taxon>
    </lineage>
</organism>
<feature type="compositionally biased region" description="Polar residues" evidence="1">
    <location>
        <begin position="84"/>
        <end position="95"/>
    </location>
</feature>
<dbReference type="VEuPathDB" id="PlasmoDB:PKNH_1322200"/>
<dbReference type="EMBL" id="NETL01000018">
    <property type="protein sequence ID" value="OTN67937.1"/>
    <property type="molecule type" value="Genomic_DNA"/>
</dbReference>
<reference evidence="2 3" key="1">
    <citation type="submission" date="2017-05" db="EMBL/GenBank/DDBJ databases">
        <title>PacBio assembly of a Plasmodium knowlesi genome sequence with Hi-C correction and manual annotation of the SICAvar gene family.</title>
        <authorList>
            <person name="Lapp S.A."/>
            <person name="Geraldo J.A."/>
            <person name="Chien J.-T."/>
            <person name="Ay F."/>
            <person name="Pakala S.B."/>
            <person name="Batugedara G."/>
            <person name="Humphrey J.C."/>
            <person name="Debarry J.D."/>
            <person name="Le Roch K.G."/>
            <person name="Galinski M.R."/>
            <person name="Kissinger J.C."/>
        </authorList>
    </citation>
    <scope>NUCLEOTIDE SEQUENCE [LARGE SCALE GENOMIC DNA]</scope>
    <source>
        <strain evidence="3">Malayan Strain Pk1 (A+)</strain>
    </source>
</reference>
<accession>A0A1Y3DYT1</accession>
<dbReference type="Proteomes" id="UP000195012">
    <property type="component" value="Unassembled WGS sequence"/>
</dbReference>
<name>A0A1Y3DYT1_PLAKN</name>
<dbReference type="OMA" id="CECFFLV"/>
<dbReference type="VEuPathDB" id="PlasmoDB:PKNOH_S04342700"/>
<evidence type="ECO:0000313" key="3">
    <source>
        <dbReference type="Proteomes" id="UP000195012"/>
    </source>
</evidence>
<dbReference type="OrthoDB" id="378111at2759"/>